<comment type="caution">
    <text evidence="4">The sequence shown here is derived from an EMBL/GenBank/DDBJ whole genome shotgun (WGS) entry which is preliminary data.</text>
</comment>
<sequence length="293" mass="33420">MPIMFHSITDGEVSHPYQITHAKVSQLLRDLQQQGFEAISMEQLAGFLQHNEKIPFRSVLLIVDDLHSEAYYRDHFEAFLRENHWVLTNAWISEPEASQRVLAENQKLQNEGWVDHQAHGVVHNININEFKPGTVMDTPLYGNISAEQFTRNELEGSMHRIADAFGKAPIAYIWPGGNFSKLGVQIAREVGYQLGFTVNPRGPLMYNWIPLADSEDPARPSFRPEGYVQDPLMVLPRYWDQDASFHIDTVRQISKQAADAALQTRSIELEYYDWVCRPQYGSLDEAVSPSPAP</sequence>
<evidence type="ECO:0000256" key="1">
    <source>
        <dbReference type="ARBA" id="ARBA00004613"/>
    </source>
</evidence>
<gene>
    <name evidence="4" type="ORF">ENT37_12410</name>
</gene>
<organism evidence="4">
    <name type="scientific">Anaerolinea thermolimosa</name>
    <dbReference type="NCBI Taxonomy" id="229919"/>
    <lineage>
        <taxon>Bacteria</taxon>
        <taxon>Bacillati</taxon>
        <taxon>Chloroflexota</taxon>
        <taxon>Anaerolineae</taxon>
        <taxon>Anaerolineales</taxon>
        <taxon>Anaerolineaceae</taxon>
        <taxon>Anaerolinea</taxon>
    </lineage>
</organism>
<dbReference type="GO" id="GO:0005576">
    <property type="term" value="C:extracellular region"/>
    <property type="evidence" value="ECO:0007669"/>
    <property type="project" value="UniProtKB-SubCell"/>
</dbReference>
<name>A0A7C4KL62_9CHLR</name>
<dbReference type="PANTHER" id="PTHR34216:SF3">
    <property type="entry name" value="POLY-BETA-1,6-N-ACETYL-D-GLUCOSAMINE N-DEACETYLASE"/>
    <property type="match status" value="1"/>
</dbReference>
<dbReference type="InterPro" id="IPR051398">
    <property type="entry name" value="Polysacch_Deacetylase"/>
</dbReference>
<dbReference type="AlphaFoldDB" id="A0A7C4KL62"/>
<comment type="subcellular location">
    <subcellularLocation>
        <location evidence="1">Secreted</location>
    </subcellularLocation>
</comment>
<dbReference type="PANTHER" id="PTHR34216">
    <property type="match status" value="1"/>
</dbReference>
<dbReference type="SUPFAM" id="SSF88713">
    <property type="entry name" value="Glycoside hydrolase/deacetylase"/>
    <property type="match status" value="1"/>
</dbReference>
<dbReference type="Pfam" id="PF01522">
    <property type="entry name" value="Polysacc_deac_1"/>
    <property type="match status" value="1"/>
</dbReference>
<dbReference type="GO" id="GO:0005975">
    <property type="term" value="P:carbohydrate metabolic process"/>
    <property type="evidence" value="ECO:0007669"/>
    <property type="project" value="InterPro"/>
</dbReference>
<evidence type="ECO:0000313" key="4">
    <source>
        <dbReference type="EMBL" id="HGS22651.1"/>
    </source>
</evidence>
<dbReference type="EMBL" id="DSYK01000618">
    <property type="protein sequence ID" value="HGS22651.1"/>
    <property type="molecule type" value="Genomic_DNA"/>
</dbReference>
<reference evidence="4" key="1">
    <citation type="journal article" date="2020" name="mSystems">
        <title>Genome- and Community-Level Interaction Insights into Carbon Utilization and Element Cycling Functions of Hydrothermarchaeota in Hydrothermal Sediment.</title>
        <authorList>
            <person name="Zhou Z."/>
            <person name="Liu Y."/>
            <person name="Xu W."/>
            <person name="Pan J."/>
            <person name="Luo Z.H."/>
            <person name="Li M."/>
        </authorList>
    </citation>
    <scope>NUCLEOTIDE SEQUENCE [LARGE SCALE GENOMIC DNA]</scope>
    <source>
        <strain evidence="4">SpSt-573</strain>
    </source>
</reference>
<keyword evidence="2" id="KW-0732">Signal</keyword>
<feature type="domain" description="NodB homology" evidence="3">
    <location>
        <begin position="56"/>
        <end position="194"/>
    </location>
</feature>
<evidence type="ECO:0000259" key="3">
    <source>
        <dbReference type="Pfam" id="PF01522"/>
    </source>
</evidence>
<dbReference type="GO" id="GO:0016810">
    <property type="term" value="F:hydrolase activity, acting on carbon-nitrogen (but not peptide) bonds"/>
    <property type="evidence" value="ECO:0007669"/>
    <property type="project" value="InterPro"/>
</dbReference>
<dbReference type="Gene3D" id="3.20.20.370">
    <property type="entry name" value="Glycoside hydrolase/deacetylase"/>
    <property type="match status" value="1"/>
</dbReference>
<dbReference type="InterPro" id="IPR002509">
    <property type="entry name" value="NODB_dom"/>
</dbReference>
<accession>A0A7C4KL62</accession>
<protein>
    <recommendedName>
        <fullName evidence="3">NodB homology domain-containing protein</fullName>
    </recommendedName>
</protein>
<evidence type="ECO:0000256" key="2">
    <source>
        <dbReference type="ARBA" id="ARBA00022729"/>
    </source>
</evidence>
<proteinExistence type="predicted"/>
<dbReference type="InterPro" id="IPR011330">
    <property type="entry name" value="Glyco_hydro/deAcase_b/a-brl"/>
</dbReference>